<organism evidence="1 2">
    <name type="scientific">Erwinia amylovora NBRC 12687 = CFBP 1232</name>
    <dbReference type="NCBI Taxonomy" id="1219359"/>
    <lineage>
        <taxon>Bacteria</taxon>
        <taxon>Pseudomonadati</taxon>
        <taxon>Pseudomonadota</taxon>
        <taxon>Gammaproteobacteria</taxon>
        <taxon>Enterobacterales</taxon>
        <taxon>Erwiniaceae</taxon>
        <taxon>Erwinia</taxon>
    </lineage>
</organism>
<dbReference type="AlphaFoldDB" id="A0A831ESA6"/>
<comment type="caution">
    <text evidence="1">The sequence shown here is derived from an EMBL/GenBank/DDBJ whole genome shotgun (WGS) entry which is preliminary data.</text>
</comment>
<accession>A0A831ESA6</accession>
<reference evidence="1 2" key="1">
    <citation type="submission" date="2012-11" db="EMBL/GenBank/DDBJ databases">
        <authorList>
            <person name="Linke B."/>
        </authorList>
    </citation>
    <scope>NUCLEOTIDE SEQUENCE [LARGE SCALE GENOMIC DNA]</scope>
    <source>
        <strain evidence="2">CFBP 1232</strain>
    </source>
</reference>
<dbReference type="RefSeq" id="WP_004159978.1">
    <property type="nucleotide sequence ID" value="NZ_BAYW01000023.1"/>
</dbReference>
<evidence type="ECO:0000313" key="1">
    <source>
        <dbReference type="EMBL" id="CCO95081.1"/>
    </source>
</evidence>
<dbReference type="Proteomes" id="UP000013111">
    <property type="component" value="Unassembled WGS sequence"/>
</dbReference>
<name>A0A831ESA6_ERWAM</name>
<evidence type="ECO:0000313" key="2">
    <source>
        <dbReference type="Proteomes" id="UP000013111"/>
    </source>
</evidence>
<dbReference type="GeneID" id="97607209"/>
<reference evidence="1 2" key="2">
    <citation type="submission" date="2013-04" db="EMBL/GenBank/DDBJ databases">
        <title>Comparative genomics of 12 strains of Erwinia amylovora identifies a pan-genome with a large conserved core and provides insights into host specificity.</title>
        <authorList>
            <person name="Mann R.A."/>
            <person name="Smits T.H.M."/>
            <person name="Buehlmann A."/>
            <person name="Blom J."/>
            <person name="Goesmann A."/>
            <person name="Frey J.E."/>
            <person name="Plummer K.M."/>
            <person name="Beer S.V."/>
            <person name="Luck J."/>
            <person name="Duffy B."/>
            <person name="Rodoni B."/>
        </authorList>
    </citation>
    <scope>NUCLEOTIDE SEQUENCE [LARGE SCALE GENOMIC DNA]</scope>
    <source>
        <strain evidence="2">CFBP 1232</strain>
    </source>
</reference>
<dbReference type="EMBL" id="CAPB01000038">
    <property type="protein sequence ID" value="CCO95081.1"/>
    <property type="molecule type" value="Genomic_DNA"/>
</dbReference>
<proteinExistence type="predicted"/>
<protein>
    <submittedName>
        <fullName evidence="1">Uncharacterized protein</fullName>
    </submittedName>
</protein>
<gene>
    <name evidence="1" type="ORF">BN437_3175</name>
</gene>
<sequence length="55" mass="6086">MIQEQAGMLKSQPQALNKLNDQLIGQAKLTVGSRCGFIRRRNILPRYCASAGLRA</sequence>